<dbReference type="GO" id="GO:0005975">
    <property type="term" value="P:carbohydrate metabolic process"/>
    <property type="evidence" value="ECO:0007669"/>
    <property type="project" value="InterPro"/>
</dbReference>
<dbReference type="Pfam" id="PF00232">
    <property type="entry name" value="Glyco_hydro_1"/>
    <property type="match status" value="2"/>
</dbReference>
<dbReference type="PANTHER" id="PTHR10353">
    <property type="entry name" value="GLYCOSYL HYDROLASE"/>
    <property type="match status" value="1"/>
</dbReference>
<dbReference type="Gene3D" id="3.20.20.80">
    <property type="entry name" value="Glycosidases"/>
    <property type="match status" value="1"/>
</dbReference>
<dbReference type="AlphaFoldDB" id="A0A0G1X0C8"/>
<name>A0A0G1X0C8_9BACT</name>
<comment type="caution">
    <text evidence="5">The sequence shown here is derived from an EMBL/GenBank/DDBJ whole genome shotgun (WGS) entry which is preliminary data.</text>
</comment>
<dbReference type="PRINTS" id="PR00131">
    <property type="entry name" value="GLHYDRLASE1"/>
</dbReference>
<evidence type="ECO:0000256" key="2">
    <source>
        <dbReference type="ARBA" id="ARBA00022801"/>
    </source>
</evidence>
<evidence type="ECO:0000313" key="5">
    <source>
        <dbReference type="EMBL" id="KKW24446.1"/>
    </source>
</evidence>
<sequence>MVRNICEIELPALFPAEFFWGAATAAHQIQGSPNSNWGQWERSKARIEDLKSRGLNVSVYISGNGCEMESRYYKKDLELARALSHNAHRFGINWATVEPERGVFDTNILKRYANIMTYARECGIEPFVTLYWWTHPAWFERMGSWKHQDSPALFARFVAEVMKYIGDIVDYYPLLNEINVYAGMSFRWGEFPPHEHDERVWTTVIQNLLEAHRRAYPVIKSRNSRARVGISHAANWQEAVDPAALADIYAWNFEPIDQLLPYLDWIGLNTYMHIADKSSLVPILSGADPCTTEPVISDSGWGMCPRAMGEILKEFSKKYTLPLIITEHGHSVAEIDDRRRCWYLWESLKWIHQAMQKGADLRGYLHWSLMDNFEWAEGYAKKFGLLHIDRTTMRRTPRTSAYLLRDIIAAGGLTQEIADTYRSAIRHPLAV</sequence>
<reference evidence="5 6" key="1">
    <citation type="journal article" date="2015" name="Nature">
        <title>rRNA introns, odd ribosomes, and small enigmatic genomes across a large radiation of phyla.</title>
        <authorList>
            <person name="Brown C.T."/>
            <person name="Hug L.A."/>
            <person name="Thomas B.C."/>
            <person name="Sharon I."/>
            <person name="Castelle C.J."/>
            <person name="Singh A."/>
            <person name="Wilkins M.J."/>
            <person name="Williams K.H."/>
            <person name="Banfield J.F."/>
        </authorList>
    </citation>
    <scope>NUCLEOTIDE SEQUENCE [LARGE SCALE GENOMIC DNA]</scope>
</reference>
<gene>
    <name evidence="5" type="ORF">UY67_C0007G0014</name>
</gene>
<evidence type="ECO:0000256" key="3">
    <source>
        <dbReference type="ARBA" id="ARBA00023295"/>
    </source>
</evidence>
<dbReference type="SUPFAM" id="SSF51445">
    <property type="entry name" value="(Trans)glycosidases"/>
    <property type="match status" value="1"/>
</dbReference>
<protein>
    <submittedName>
        <fullName evidence="5">Beta-glucosidase</fullName>
    </submittedName>
</protein>
<dbReference type="STRING" id="1618671.UY67_C0007G0014"/>
<dbReference type="InterPro" id="IPR001360">
    <property type="entry name" value="Glyco_hydro_1"/>
</dbReference>
<dbReference type="Proteomes" id="UP000034273">
    <property type="component" value="Unassembled WGS sequence"/>
</dbReference>
<dbReference type="PANTHER" id="PTHR10353:SF209">
    <property type="entry name" value="GALACTOLIPID GALACTOSYLTRANSFERASE SFR2, CHLOROPLASTIC"/>
    <property type="match status" value="1"/>
</dbReference>
<comment type="similarity">
    <text evidence="1 4">Belongs to the glycosyl hydrolase 1 family.</text>
</comment>
<evidence type="ECO:0000256" key="1">
    <source>
        <dbReference type="ARBA" id="ARBA00010838"/>
    </source>
</evidence>
<evidence type="ECO:0000313" key="6">
    <source>
        <dbReference type="Proteomes" id="UP000034273"/>
    </source>
</evidence>
<organism evidence="5 6">
    <name type="scientific">Candidatus Kaiserbacteria bacterium GW2011_GWA2_52_12</name>
    <dbReference type="NCBI Taxonomy" id="1618671"/>
    <lineage>
        <taxon>Bacteria</taxon>
        <taxon>Candidatus Kaiseribacteriota</taxon>
    </lineage>
</organism>
<dbReference type="InterPro" id="IPR017853">
    <property type="entry name" value="GH"/>
</dbReference>
<dbReference type="GO" id="GO:0008422">
    <property type="term" value="F:beta-glucosidase activity"/>
    <property type="evidence" value="ECO:0007669"/>
    <property type="project" value="TreeGrafter"/>
</dbReference>
<accession>A0A0G1X0C8</accession>
<dbReference type="EMBL" id="LCQW01000007">
    <property type="protein sequence ID" value="KKW24446.1"/>
    <property type="molecule type" value="Genomic_DNA"/>
</dbReference>
<proteinExistence type="inferred from homology"/>
<keyword evidence="3" id="KW-0326">Glycosidase</keyword>
<keyword evidence="2" id="KW-0378">Hydrolase</keyword>
<evidence type="ECO:0000256" key="4">
    <source>
        <dbReference type="RuleBase" id="RU003690"/>
    </source>
</evidence>